<gene>
    <name evidence="2" type="ORF">SAMN04487935_2848</name>
</gene>
<reference evidence="2 3" key="1">
    <citation type="submission" date="2016-10" db="EMBL/GenBank/DDBJ databases">
        <authorList>
            <person name="de Groot N.N."/>
        </authorList>
    </citation>
    <scope>NUCLEOTIDE SEQUENCE [LARGE SCALE GENOMIC DNA]</scope>
    <source>
        <strain evidence="2 3">CGMCC 1.10076</strain>
    </source>
</reference>
<dbReference type="GO" id="GO:0032259">
    <property type="term" value="P:methylation"/>
    <property type="evidence" value="ECO:0007669"/>
    <property type="project" value="UniProtKB-KW"/>
</dbReference>
<dbReference type="STRING" id="1128970.SAMN04487935_2848"/>
<accession>A0A1G9A4L3</accession>
<dbReference type="AlphaFoldDB" id="A0A1G9A4L3"/>
<keyword evidence="2" id="KW-0489">Methyltransferase</keyword>
<evidence type="ECO:0000259" key="1">
    <source>
        <dbReference type="Pfam" id="PF13649"/>
    </source>
</evidence>
<organism evidence="2 3">
    <name type="scientific">Flavobacterium noncentrifugens</name>
    <dbReference type="NCBI Taxonomy" id="1128970"/>
    <lineage>
        <taxon>Bacteria</taxon>
        <taxon>Pseudomonadati</taxon>
        <taxon>Bacteroidota</taxon>
        <taxon>Flavobacteriia</taxon>
        <taxon>Flavobacteriales</taxon>
        <taxon>Flavobacteriaceae</taxon>
        <taxon>Flavobacterium</taxon>
    </lineage>
</organism>
<dbReference type="OrthoDB" id="9789123at2"/>
<dbReference type="GO" id="GO:0008168">
    <property type="term" value="F:methyltransferase activity"/>
    <property type="evidence" value="ECO:0007669"/>
    <property type="project" value="UniProtKB-KW"/>
</dbReference>
<dbReference type="PANTHER" id="PTHR43591">
    <property type="entry name" value="METHYLTRANSFERASE"/>
    <property type="match status" value="1"/>
</dbReference>
<dbReference type="SUPFAM" id="SSF53335">
    <property type="entry name" value="S-adenosyl-L-methionine-dependent methyltransferases"/>
    <property type="match status" value="1"/>
</dbReference>
<dbReference type="Proteomes" id="UP000199580">
    <property type="component" value="Unassembled WGS sequence"/>
</dbReference>
<dbReference type="InterPro" id="IPR041698">
    <property type="entry name" value="Methyltransf_25"/>
</dbReference>
<dbReference type="Gene3D" id="3.40.50.150">
    <property type="entry name" value="Vaccinia Virus protein VP39"/>
    <property type="match status" value="1"/>
</dbReference>
<dbReference type="PANTHER" id="PTHR43591:SF110">
    <property type="entry name" value="RHODANESE DOMAIN-CONTAINING PROTEIN"/>
    <property type="match status" value="1"/>
</dbReference>
<proteinExistence type="predicted"/>
<dbReference type="EMBL" id="FNEZ01000004">
    <property type="protein sequence ID" value="SDK21535.1"/>
    <property type="molecule type" value="Genomic_DNA"/>
</dbReference>
<dbReference type="Pfam" id="PF13649">
    <property type="entry name" value="Methyltransf_25"/>
    <property type="match status" value="1"/>
</dbReference>
<feature type="domain" description="Methyltransferase" evidence="1">
    <location>
        <begin position="45"/>
        <end position="137"/>
    </location>
</feature>
<evidence type="ECO:0000313" key="3">
    <source>
        <dbReference type="Proteomes" id="UP000199580"/>
    </source>
</evidence>
<dbReference type="CDD" id="cd02440">
    <property type="entry name" value="AdoMet_MTases"/>
    <property type="match status" value="1"/>
</dbReference>
<name>A0A1G9A4L3_9FLAO</name>
<keyword evidence="3" id="KW-1185">Reference proteome</keyword>
<evidence type="ECO:0000313" key="2">
    <source>
        <dbReference type="EMBL" id="SDK21535.1"/>
    </source>
</evidence>
<keyword evidence="2" id="KW-0808">Transferase</keyword>
<sequence length="209" mass="23364">MDKNKNAVAVFDKLATLYQSRFMDVSLYAETLDFFCDLAGKDASILELACGPGNITKYLLDRNPQLKILGTDLAPNMLALAKNNNPKGVFEVLDCRDIVLLEQQFDAIMCGFCLPYLSKIETTKLIADATQILNQNGLLYLSTMEDDYEKSGFKKGSTGDAVFQHFYTLDFLVSILEINHFEIIKAKRFFSTSENATATDLVVIAKLRS</sequence>
<dbReference type="InterPro" id="IPR029063">
    <property type="entry name" value="SAM-dependent_MTases_sf"/>
</dbReference>
<dbReference type="RefSeq" id="WP_091396855.1">
    <property type="nucleotide sequence ID" value="NZ_BKAI01000008.1"/>
</dbReference>
<protein>
    <submittedName>
        <fullName evidence="2">Methyltransferase domain-containing protein</fullName>
    </submittedName>
</protein>